<dbReference type="InterPro" id="IPR043128">
    <property type="entry name" value="Rev_trsase/Diguanyl_cyclase"/>
</dbReference>
<feature type="transmembrane region" description="Helical" evidence="1">
    <location>
        <begin position="106"/>
        <end position="123"/>
    </location>
</feature>
<gene>
    <name evidence="3" type="ORF">FYJ62_05030</name>
</gene>
<feature type="transmembrane region" description="Helical" evidence="1">
    <location>
        <begin position="174"/>
        <end position="192"/>
    </location>
</feature>
<dbReference type="PROSITE" id="PS50887">
    <property type="entry name" value="GGDEF"/>
    <property type="match status" value="1"/>
</dbReference>
<dbReference type="NCBIfam" id="TIGR00254">
    <property type="entry name" value="GGDEF"/>
    <property type="match status" value="1"/>
</dbReference>
<keyword evidence="1" id="KW-1133">Transmembrane helix</keyword>
<keyword evidence="4" id="KW-1185">Reference proteome</keyword>
<dbReference type="Pfam" id="PF00990">
    <property type="entry name" value="GGDEF"/>
    <property type="match status" value="1"/>
</dbReference>
<feature type="transmembrane region" description="Helical" evidence="1">
    <location>
        <begin position="33"/>
        <end position="51"/>
    </location>
</feature>
<accession>A0A6A8ME02</accession>
<feature type="transmembrane region" description="Helical" evidence="1">
    <location>
        <begin position="135"/>
        <end position="154"/>
    </location>
</feature>
<feature type="domain" description="GGDEF" evidence="2">
    <location>
        <begin position="279"/>
        <end position="409"/>
    </location>
</feature>
<keyword evidence="1" id="KW-0812">Transmembrane</keyword>
<dbReference type="SMART" id="SM00267">
    <property type="entry name" value="GGDEF"/>
    <property type="match status" value="1"/>
</dbReference>
<dbReference type="InterPro" id="IPR029787">
    <property type="entry name" value="Nucleotide_cyclase"/>
</dbReference>
<comment type="caution">
    <text evidence="3">The sequence shown here is derived from an EMBL/GenBank/DDBJ whole genome shotgun (WGS) entry which is preliminary data.</text>
</comment>
<name>A0A6A8ME02_9LACO</name>
<feature type="transmembrane region" description="Helical" evidence="1">
    <location>
        <begin position="63"/>
        <end position="86"/>
    </location>
</feature>
<dbReference type="SUPFAM" id="SSF55073">
    <property type="entry name" value="Nucleotide cyclase"/>
    <property type="match status" value="1"/>
</dbReference>
<dbReference type="CDD" id="cd01949">
    <property type="entry name" value="GGDEF"/>
    <property type="match status" value="1"/>
</dbReference>
<sequence>MVKYSWTYSKISGVSDCERRTKVIYTPGKFNETFDLCACIILLVLIVVRLSRGFTWTLERRSSIALLLLDVNVLFSAFFGFCWTYMANHDIYANSWQPFFCGIVQKISFASISFLFFLFALFLTIGERPLKKDRWLIYCLPYALAIAALLLPFSRNKIYRLVASSYFVHGPWHWILDLSACLYLYGALRAVWHRWRELGERFWWTVSFEVIYLLAIVMNAKFIYLRMSNFLLTMSLLTLTLFIGDFDIRGWREQSVIDELSEIKNRYGFRHDFRYFVDKDLCVAMLDVDHFKDFNDLAGHKCGDEVIRIVGQTGRLFFGNDIYRYGGDEFLIVTNHMTRKQFVKELGRMADSVASAYIDGAPRPVTLTIGYCFGHPQNNQDLRDLLTKADRYLYQGKEGGRRQIVGEKVE</sequence>
<dbReference type="PANTHER" id="PTHR45138:SF9">
    <property type="entry name" value="DIGUANYLATE CYCLASE DGCM-RELATED"/>
    <property type="match status" value="1"/>
</dbReference>
<dbReference type="InterPro" id="IPR000160">
    <property type="entry name" value="GGDEF_dom"/>
</dbReference>
<protein>
    <submittedName>
        <fullName evidence="3">GGDEF domain-containing protein</fullName>
    </submittedName>
</protein>
<keyword evidence="1" id="KW-0472">Membrane</keyword>
<proteinExistence type="predicted"/>
<organism evidence="3 4">
    <name type="scientific">Lactobacillus porci</name>
    <dbReference type="NCBI Taxonomy" id="2012477"/>
    <lineage>
        <taxon>Bacteria</taxon>
        <taxon>Bacillati</taxon>
        <taxon>Bacillota</taxon>
        <taxon>Bacilli</taxon>
        <taxon>Lactobacillales</taxon>
        <taxon>Lactobacillaceae</taxon>
        <taxon>Lactobacillus</taxon>
    </lineage>
</organism>
<dbReference type="InterPro" id="IPR050469">
    <property type="entry name" value="Diguanylate_Cyclase"/>
</dbReference>
<evidence type="ECO:0000313" key="4">
    <source>
        <dbReference type="Proteomes" id="UP000438120"/>
    </source>
</evidence>
<dbReference type="EMBL" id="VUMX01000010">
    <property type="protein sequence ID" value="MST87015.1"/>
    <property type="molecule type" value="Genomic_DNA"/>
</dbReference>
<dbReference type="PANTHER" id="PTHR45138">
    <property type="entry name" value="REGULATORY COMPONENTS OF SENSORY TRANSDUCTION SYSTEM"/>
    <property type="match status" value="1"/>
</dbReference>
<dbReference type="Proteomes" id="UP000438120">
    <property type="component" value="Unassembled WGS sequence"/>
</dbReference>
<evidence type="ECO:0000313" key="3">
    <source>
        <dbReference type="EMBL" id="MST87015.1"/>
    </source>
</evidence>
<reference evidence="3 4" key="1">
    <citation type="submission" date="2019-08" db="EMBL/GenBank/DDBJ databases">
        <title>In-depth cultivation of the pig gut microbiome towards novel bacterial diversity and tailored functional studies.</title>
        <authorList>
            <person name="Wylensek D."/>
            <person name="Hitch T.C.A."/>
            <person name="Clavel T."/>
        </authorList>
    </citation>
    <scope>NUCLEOTIDE SEQUENCE [LARGE SCALE GENOMIC DNA]</scope>
    <source>
        <strain evidence="3 4">Bifido-178-WT-2B</strain>
    </source>
</reference>
<evidence type="ECO:0000256" key="1">
    <source>
        <dbReference type="SAM" id="Phobius"/>
    </source>
</evidence>
<feature type="transmembrane region" description="Helical" evidence="1">
    <location>
        <begin position="230"/>
        <end position="248"/>
    </location>
</feature>
<dbReference type="GO" id="GO:0052621">
    <property type="term" value="F:diguanylate cyclase activity"/>
    <property type="evidence" value="ECO:0007669"/>
    <property type="project" value="TreeGrafter"/>
</dbReference>
<dbReference type="OrthoDB" id="9759607at2"/>
<evidence type="ECO:0000259" key="2">
    <source>
        <dbReference type="PROSITE" id="PS50887"/>
    </source>
</evidence>
<dbReference type="Gene3D" id="3.30.70.270">
    <property type="match status" value="1"/>
</dbReference>
<dbReference type="AlphaFoldDB" id="A0A6A8ME02"/>